<dbReference type="GO" id="GO:0006826">
    <property type="term" value="P:iron ion transport"/>
    <property type="evidence" value="ECO:0007669"/>
    <property type="project" value="UniProtKB-KW"/>
</dbReference>
<evidence type="ECO:0000259" key="10">
    <source>
        <dbReference type="Pfam" id="PF01545"/>
    </source>
</evidence>
<evidence type="ECO:0000256" key="9">
    <source>
        <dbReference type="SAM" id="Phobius"/>
    </source>
</evidence>
<dbReference type="GO" id="GO:0006829">
    <property type="term" value="P:zinc ion transport"/>
    <property type="evidence" value="ECO:0007669"/>
    <property type="project" value="UniProtKB-KW"/>
</dbReference>
<dbReference type="InterPro" id="IPR058533">
    <property type="entry name" value="Cation_efflux_TM"/>
</dbReference>
<accession>A0A1I6GHR3</accession>
<dbReference type="GO" id="GO:0008324">
    <property type="term" value="F:monoatomic cation transmembrane transporter activity"/>
    <property type="evidence" value="ECO:0007669"/>
    <property type="project" value="InterPro"/>
</dbReference>
<keyword evidence="4" id="KW-0408">Iron</keyword>
<evidence type="ECO:0000256" key="8">
    <source>
        <dbReference type="ARBA" id="ARBA00023136"/>
    </source>
</evidence>
<dbReference type="PANTHER" id="PTHR43840">
    <property type="entry name" value="MITOCHONDRIAL METAL TRANSPORTER 1-RELATED"/>
    <property type="match status" value="1"/>
</dbReference>
<feature type="transmembrane region" description="Helical" evidence="9">
    <location>
        <begin position="47"/>
        <end position="67"/>
    </location>
</feature>
<comment type="similarity">
    <text evidence="2">Belongs to the cation diffusion facilitator (CDF) transporter (TC 2.A.4) family. FieF subfamily.</text>
</comment>
<dbReference type="SUPFAM" id="SSF160240">
    <property type="entry name" value="Cation efflux protein cytoplasmic domain-like"/>
    <property type="match status" value="1"/>
</dbReference>
<keyword evidence="13" id="KW-1185">Reference proteome</keyword>
<dbReference type="STRING" id="650891.SAMN05216203_0110"/>
<keyword evidence="6" id="KW-0862">Zinc</keyword>
<feature type="transmembrane region" description="Helical" evidence="9">
    <location>
        <begin position="88"/>
        <end position="106"/>
    </location>
</feature>
<dbReference type="InterPro" id="IPR027470">
    <property type="entry name" value="Cation_efflux_CTD"/>
</dbReference>
<evidence type="ECO:0000256" key="1">
    <source>
        <dbReference type="ARBA" id="ARBA00004141"/>
    </source>
</evidence>
<dbReference type="InterPro" id="IPR050291">
    <property type="entry name" value="CDF_Transporter"/>
</dbReference>
<feature type="transmembrane region" description="Helical" evidence="9">
    <location>
        <begin position="170"/>
        <end position="203"/>
    </location>
</feature>
<feature type="domain" description="Cation efflux protein cytoplasmic" evidence="11">
    <location>
        <begin position="218"/>
        <end position="295"/>
    </location>
</feature>
<proteinExistence type="inferred from homology"/>
<keyword evidence="6" id="KW-0406">Ion transport</keyword>
<organism evidence="12 13">
    <name type="scientific">Marinobacter daqiaonensis</name>
    <dbReference type="NCBI Taxonomy" id="650891"/>
    <lineage>
        <taxon>Bacteria</taxon>
        <taxon>Pseudomonadati</taxon>
        <taxon>Pseudomonadota</taxon>
        <taxon>Gammaproteobacteria</taxon>
        <taxon>Pseudomonadales</taxon>
        <taxon>Marinobacteraceae</taxon>
        <taxon>Marinobacter</taxon>
    </lineage>
</organism>
<comment type="subcellular location">
    <subcellularLocation>
        <location evidence="1">Membrane</location>
        <topology evidence="1">Multi-pass membrane protein</topology>
    </subcellularLocation>
</comment>
<reference evidence="12 13" key="1">
    <citation type="submission" date="2016-10" db="EMBL/GenBank/DDBJ databases">
        <authorList>
            <person name="de Groot N.N."/>
        </authorList>
    </citation>
    <scope>NUCLEOTIDE SEQUENCE [LARGE SCALE GENOMIC DNA]</scope>
    <source>
        <strain evidence="12 13">CGMCC 1.9167</strain>
    </source>
</reference>
<dbReference type="InterPro" id="IPR002524">
    <property type="entry name" value="Cation_efflux"/>
</dbReference>
<dbReference type="PANTHER" id="PTHR43840:SF15">
    <property type="entry name" value="MITOCHONDRIAL METAL TRANSPORTER 1-RELATED"/>
    <property type="match status" value="1"/>
</dbReference>
<evidence type="ECO:0000256" key="7">
    <source>
        <dbReference type="ARBA" id="ARBA00022989"/>
    </source>
</evidence>
<dbReference type="NCBIfam" id="TIGR01297">
    <property type="entry name" value="CDF"/>
    <property type="match status" value="1"/>
</dbReference>
<feature type="domain" description="Cation efflux protein transmembrane" evidence="10">
    <location>
        <begin position="22"/>
        <end position="214"/>
    </location>
</feature>
<dbReference type="Pfam" id="PF01545">
    <property type="entry name" value="Cation_efflux"/>
    <property type="match status" value="1"/>
</dbReference>
<dbReference type="GO" id="GO:0016020">
    <property type="term" value="C:membrane"/>
    <property type="evidence" value="ECO:0007669"/>
    <property type="project" value="UniProtKB-SubCell"/>
</dbReference>
<evidence type="ECO:0000313" key="13">
    <source>
        <dbReference type="Proteomes" id="UP000198644"/>
    </source>
</evidence>
<dbReference type="InterPro" id="IPR027469">
    <property type="entry name" value="Cation_efflux_TMD_sf"/>
</dbReference>
<evidence type="ECO:0000313" key="12">
    <source>
        <dbReference type="EMBL" id="SFR41700.1"/>
    </source>
</evidence>
<keyword evidence="5 9" id="KW-0812">Transmembrane</keyword>
<sequence>MSATHQSRLDREFTEASKVTVIGMILDAVLGILKCIGGLLFHSQALFVDGVHSFTDVLSDLVVLIVMKLSRQGPDSNHPYGHQRFETLGTMILGSFLIAIGGALAWDNLWRLISTETLTAPGWPVLVVALVSVAGKEWIFRYTRRVGEKIRSDLIVANAWHSRTDALSSVVVLVGAAGAMAGFHWLDAVAAIVIAVIIAHVGWNFTWSSVRELVDTGLSQEDIRRLKAVAAGTEGVRDVHDLRSRRMGSDILVDIHLVVKAEISVSEGHQVGMQVLRRMRATLPNIRDINFHIDAENDQSGTPTTPELPGRGEIRNYLRTQVPELEAVPHHLRLHYLNNEVHVELFLDQAVVALPATGEIQSRMDGLPGLASVKVWQPRD</sequence>
<dbReference type="FunFam" id="1.20.1510.10:FF:000006">
    <property type="entry name" value="Divalent cation efflux transporter"/>
    <property type="match status" value="1"/>
</dbReference>
<evidence type="ECO:0000256" key="4">
    <source>
        <dbReference type="ARBA" id="ARBA00022496"/>
    </source>
</evidence>
<dbReference type="SUPFAM" id="SSF161111">
    <property type="entry name" value="Cation efflux protein transmembrane domain-like"/>
    <property type="match status" value="1"/>
</dbReference>
<evidence type="ECO:0000256" key="5">
    <source>
        <dbReference type="ARBA" id="ARBA00022692"/>
    </source>
</evidence>
<evidence type="ECO:0000256" key="3">
    <source>
        <dbReference type="ARBA" id="ARBA00022448"/>
    </source>
</evidence>
<keyword evidence="8 9" id="KW-0472">Membrane</keyword>
<dbReference type="Gene3D" id="3.30.70.1350">
    <property type="entry name" value="Cation efflux protein, cytoplasmic domain"/>
    <property type="match status" value="1"/>
</dbReference>
<dbReference type="Proteomes" id="UP000198644">
    <property type="component" value="Unassembled WGS sequence"/>
</dbReference>
<feature type="transmembrane region" description="Helical" evidence="9">
    <location>
        <begin position="118"/>
        <end position="135"/>
    </location>
</feature>
<evidence type="ECO:0000259" key="11">
    <source>
        <dbReference type="Pfam" id="PF16916"/>
    </source>
</evidence>
<dbReference type="OrthoDB" id="9806522at2"/>
<feature type="transmembrane region" description="Helical" evidence="9">
    <location>
        <begin position="21"/>
        <end position="41"/>
    </location>
</feature>
<keyword evidence="7 9" id="KW-1133">Transmembrane helix</keyword>
<keyword evidence="4" id="KW-0410">Iron transport</keyword>
<dbReference type="RefSeq" id="WP_092008377.1">
    <property type="nucleotide sequence ID" value="NZ_FOYW01000001.1"/>
</dbReference>
<dbReference type="Pfam" id="PF16916">
    <property type="entry name" value="ZT_dimer"/>
    <property type="match status" value="1"/>
</dbReference>
<keyword evidence="6" id="KW-0864">Zinc transport</keyword>
<evidence type="ECO:0000256" key="2">
    <source>
        <dbReference type="ARBA" id="ARBA00010212"/>
    </source>
</evidence>
<protein>
    <submittedName>
        <fullName evidence="12">Cation diffusion facilitator family transporter</fullName>
    </submittedName>
</protein>
<dbReference type="InterPro" id="IPR036837">
    <property type="entry name" value="Cation_efflux_CTD_sf"/>
</dbReference>
<evidence type="ECO:0000256" key="6">
    <source>
        <dbReference type="ARBA" id="ARBA00022906"/>
    </source>
</evidence>
<dbReference type="EMBL" id="FOYW01000001">
    <property type="protein sequence ID" value="SFR41700.1"/>
    <property type="molecule type" value="Genomic_DNA"/>
</dbReference>
<gene>
    <name evidence="12" type="ORF">SAMN05216203_0110</name>
</gene>
<keyword evidence="3" id="KW-0813">Transport</keyword>
<name>A0A1I6GHR3_9GAMM</name>
<dbReference type="Gene3D" id="1.20.1510.10">
    <property type="entry name" value="Cation efflux protein transmembrane domain"/>
    <property type="match status" value="1"/>
</dbReference>
<dbReference type="AlphaFoldDB" id="A0A1I6GHR3"/>